<comment type="similarity">
    <text evidence="2">Belongs to the tetraspanin (TM4SF) family.</text>
</comment>
<dbReference type="Proteomes" id="UP001159364">
    <property type="component" value="Linkage Group LG04"/>
</dbReference>
<evidence type="ECO:0000313" key="7">
    <source>
        <dbReference type="EMBL" id="KAJ8767006.1"/>
    </source>
</evidence>
<sequence length="256" mass="29287">MRFERREPAFLHLHIHWNRVLVRLWAFLAKPMMLISLLIALVSIVGIVGASCKCPKVTIGYIVSLLILAVLLFAFTMFALVVTGRGSGDKIPGRNYEEYSLGRYNVWFEKRVNSTKTWKHIRTCMETTQVCTDFSKKFANVTQRKFFNLPLTPIQAGCCKPSDKCGFTYIHPTEWNVTGGGDYKNNPDCLAWNNKSNVFCFNCNSCKAGLVDQMRRFFRINAMVDLFFVGSLVIACGLGFYEIRAMREEEEEEEKA</sequence>
<accession>A0AAV8TJD6</accession>
<feature type="transmembrane region" description="Helical" evidence="6">
    <location>
        <begin position="21"/>
        <end position="47"/>
    </location>
</feature>
<evidence type="ECO:0000256" key="1">
    <source>
        <dbReference type="ARBA" id="ARBA00004141"/>
    </source>
</evidence>
<reference evidence="7 8" key="1">
    <citation type="submission" date="2021-09" db="EMBL/GenBank/DDBJ databases">
        <title>Genomic insights and catalytic innovation underlie evolution of tropane alkaloids biosynthesis.</title>
        <authorList>
            <person name="Wang Y.-J."/>
            <person name="Tian T."/>
            <person name="Huang J.-P."/>
            <person name="Huang S.-X."/>
        </authorList>
    </citation>
    <scope>NUCLEOTIDE SEQUENCE [LARGE SCALE GENOMIC DNA]</scope>
    <source>
        <strain evidence="7">KIB-2018</strain>
        <tissue evidence="7">Leaf</tissue>
    </source>
</reference>
<name>A0AAV8TJD6_9ROSI</name>
<protein>
    <submittedName>
        <fullName evidence="7">Uncharacterized protein</fullName>
    </submittedName>
</protein>
<comment type="caution">
    <text evidence="7">The sequence shown here is derived from an EMBL/GenBank/DDBJ whole genome shotgun (WGS) entry which is preliminary data.</text>
</comment>
<dbReference type="GO" id="GO:0016020">
    <property type="term" value="C:membrane"/>
    <property type="evidence" value="ECO:0007669"/>
    <property type="project" value="UniProtKB-SubCell"/>
</dbReference>
<feature type="transmembrane region" description="Helical" evidence="6">
    <location>
        <begin position="59"/>
        <end position="82"/>
    </location>
</feature>
<gene>
    <name evidence="7" type="ORF">K2173_012515</name>
</gene>
<dbReference type="PANTHER" id="PTHR32191">
    <property type="entry name" value="TETRASPANIN-8-RELATED"/>
    <property type="match status" value="1"/>
</dbReference>
<dbReference type="InterPro" id="IPR018499">
    <property type="entry name" value="Tetraspanin/Peripherin"/>
</dbReference>
<evidence type="ECO:0000313" key="8">
    <source>
        <dbReference type="Proteomes" id="UP001159364"/>
    </source>
</evidence>
<evidence type="ECO:0000256" key="5">
    <source>
        <dbReference type="ARBA" id="ARBA00023136"/>
    </source>
</evidence>
<comment type="subcellular location">
    <subcellularLocation>
        <location evidence="1">Membrane</location>
        <topology evidence="1">Multi-pass membrane protein</topology>
    </subcellularLocation>
</comment>
<feature type="transmembrane region" description="Helical" evidence="6">
    <location>
        <begin position="222"/>
        <end position="241"/>
    </location>
</feature>
<dbReference type="AlphaFoldDB" id="A0AAV8TJD6"/>
<dbReference type="EMBL" id="JAIWQS010000004">
    <property type="protein sequence ID" value="KAJ8767006.1"/>
    <property type="molecule type" value="Genomic_DNA"/>
</dbReference>
<keyword evidence="5 6" id="KW-0472">Membrane</keyword>
<proteinExistence type="inferred from homology"/>
<dbReference type="Pfam" id="PF00335">
    <property type="entry name" value="Tetraspanin"/>
    <property type="match status" value="1"/>
</dbReference>
<keyword evidence="8" id="KW-1185">Reference proteome</keyword>
<evidence type="ECO:0000256" key="6">
    <source>
        <dbReference type="SAM" id="Phobius"/>
    </source>
</evidence>
<dbReference type="InterPro" id="IPR044991">
    <property type="entry name" value="TET_plant"/>
</dbReference>
<keyword evidence="3 6" id="KW-0812">Transmembrane</keyword>
<evidence type="ECO:0000256" key="2">
    <source>
        <dbReference type="ARBA" id="ARBA00006840"/>
    </source>
</evidence>
<dbReference type="GO" id="GO:0009734">
    <property type="term" value="P:auxin-activated signaling pathway"/>
    <property type="evidence" value="ECO:0007669"/>
    <property type="project" value="InterPro"/>
</dbReference>
<keyword evidence="4 6" id="KW-1133">Transmembrane helix</keyword>
<organism evidence="7 8">
    <name type="scientific">Erythroxylum novogranatense</name>
    <dbReference type="NCBI Taxonomy" id="1862640"/>
    <lineage>
        <taxon>Eukaryota</taxon>
        <taxon>Viridiplantae</taxon>
        <taxon>Streptophyta</taxon>
        <taxon>Embryophyta</taxon>
        <taxon>Tracheophyta</taxon>
        <taxon>Spermatophyta</taxon>
        <taxon>Magnoliopsida</taxon>
        <taxon>eudicotyledons</taxon>
        <taxon>Gunneridae</taxon>
        <taxon>Pentapetalae</taxon>
        <taxon>rosids</taxon>
        <taxon>fabids</taxon>
        <taxon>Malpighiales</taxon>
        <taxon>Erythroxylaceae</taxon>
        <taxon>Erythroxylum</taxon>
    </lineage>
</organism>
<evidence type="ECO:0000256" key="3">
    <source>
        <dbReference type="ARBA" id="ARBA00022692"/>
    </source>
</evidence>
<evidence type="ECO:0000256" key="4">
    <source>
        <dbReference type="ARBA" id="ARBA00022989"/>
    </source>
</evidence>